<reference key="1">
    <citation type="submission" date="2010-11" db="EMBL/GenBank/DDBJ databases">
        <title>The complete sequence of chromosome of Isophaera pallida ATCC 43644.</title>
        <authorList>
            <consortium name="US DOE Joint Genome Institute (JGI-PGF)"/>
            <person name="Lucas S."/>
            <person name="Copeland A."/>
            <person name="Lapidus A."/>
            <person name="Bruce D."/>
            <person name="Goodwin L."/>
            <person name="Pitluck S."/>
            <person name="Kyrpides N."/>
            <person name="Mavromatis K."/>
            <person name="Pagani I."/>
            <person name="Ivanova N."/>
            <person name="Saunders E."/>
            <person name="Brettin T."/>
            <person name="Detter J.C."/>
            <person name="Han C."/>
            <person name="Tapia R."/>
            <person name="Land M."/>
            <person name="Hauser L."/>
            <person name="Markowitz V."/>
            <person name="Cheng J.-F."/>
            <person name="Hugenholtz P."/>
            <person name="Woyke T."/>
            <person name="Wu D."/>
            <person name="Eisen J.A."/>
        </authorList>
    </citation>
    <scope>NUCLEOTIDE SEQUENCE</scope>
    <source>
        <strain>ATCC 43644</strain>
    </source>
</reference>
<evidence type="ECO:0000256" key="5">
    <source>
        <dbReference type="SAM" id="Phobius"/>
    </source>
</evidence>
<dbReference type="Gene3D" id="2.40.50.140">
    <property type="entry name" value="Nucleic acid-binding proteins"/>
    <property type="match status" value="1"/>
</dbReference>
<dbReference type="Pfam" id="PF24961">
    <property type="entry name" value="NfeD_membrane"/>
    <property type="match status" value="1"/>
</dbReference>
<evidence type="ECO:0000256" key="4">
    <source>
        <dbReference type="ARBA" id="ARBA00023136"/>
    </source>
</evidence>
<feature type="transmembrane region" description="Helical" evidence="5">
    <location>
        <begin position="485"/>
        <end position="508"/>
    </location>
</feature>
<reference evidence="9 10" key="2">
    <citation type="journal article" date="2011" name="Stand. Genomic Sci.">
        <title>Complete genome sequence of Isosphaera pallida type strain (IS1B).</title>
        <authorList>
            <consortium name="US DOE Joint Genome Institute (JGI-PGF)"/>
            <person name="Goker M."/>
            <person name="Cleland D."/>
            <person name="Saunders E."/>
            <person name="Lapidus A."/>
            <person name="Nolan M."/>
            <person name="Lucas S."/>
            <person name="Hammon N."/>
            <person name="Deshpande S."/>
            <person name="Cheng J.F."/>
            <person name="Tapia R."/>
            <person name="Han C."/>
            <person name="Goodwin L."/>
            <person name="Pitluck S."/>
            <person name="Liolios K."/>
            <person name="Pagani I."/>
            <person name="Ivanova N."/>
            <person name="Mavromatis K."/>
            <person name="Pati A."/>
            <person name="Chen A."/>
            <person name="Palaniappan K."/>
            <person name="Land M."/>
            <person name="Hauser L."/>
            <person name="Chang Y.J."/>
            <person name="Jeffries C.D."/>
            <person name="Detter J.C."/>
            <person name="Beck B."/>
            <person name="Woyke T."/>
            <person name="Bristow J."/>
            <person name="Eisen J.A."/>
            <person name="Markowitz V."/>
            <person name="Hugenholtz P."/>
            <person name="Kyrpides N.C."/>
            <person name="Klenk H.P."/>
        </authorList>
    </citation>
    <scope>NUCLEOTIDE SEQUENCE [LARGE SCALE GENOMIC DNA]</scope>
    <source>
        <strain evidence="10">ATCC 43644 / DSM 9630 / IS1B</strain>
    </source>
</reference>
<dbReference type="InterPro" id="IPR012340">
    <property type="entry name" value="NA-bd_OB-fold"/>
</dbReference>
<feature type="transmembrane region" description="Helical" evidence="5">
    <location>
        <begin position="567"/>
        <end position="589"/>
    </location>
</feature>
<dbReference type="Proteomes" id="UP000008631">
    <property type="component" value="Chromosome"/>
</dbReference>
<evidence type="ECO:0000256" key="3">
    <source>
        <dbReference type="ARBA" id="ARBA00022989"/>
    </source>
</evidence>
<dbReference type="eggNOG" id="COG1030">
    <property type="taxonomic scope" value="Bacteria"/>
</dbReference>
<dbReference type="KEGG" id="ipa:Isop_1696"/>
<evidence type="ECO:0000256" key="1">
    <source>
        <dbReference type="ARBA" id="ARBA00004141"/>
    </source>
</evidence>
<dbReference type="EMBL" id="CP002353">
    <property type="protein sequence ID" value="ADV62280.1"/>
    <property type="molecule type" value="Genomic_DNA"/>
</dbReference>
<evidence type="ECO:0000259" key="7">
    <source>
        <dbReference type="Pfam" id="PF24961"/>
    </source>
</evidence>
<organism evidence="9 10">
    <name type="scientific">Isosphaera pallida (strain ATCC 43644 / DSM 9630 / IS1B)</name>
    <dbReference type="NCBI Taxonomy" id="575540"/>
    <lineage>
        <taxon>Bacteria</taxon>
        <taxon>Pseudomonadati</taxon>
        <taxon>Planctomycetota</taxon>
        <taxon>Planctomycetia</taxon>
        <taxon>Isosphaerales</taxon>
        <taxon>Isosphaeraceae</taxon>
        <taxon>Isosphaera</taxon>
    </lineage>
</organism>
<comment type="subcellular location">
    <subcellularLocation>
        <location evidence="1">Membrane</location>
        <topology evidence="1">Multi-pass membrane protein</topology>
    </subcellularLocation>
</comment>
<sequence>MALAWSSALAQEDKAAAKGEAGNPGRRFLVAEPITTQTLQDLSAVVRDYLNTESAAGRRPTLIFEIASRGTPPGQTSLGTARDLIRLISRQTAQARFRVVYVAEPLTGYAALAALAGDELVMGPAGAIGPVVPPGEILPPDEKESLASLLARDGVIDRGLILGLLSPEEDLRRVITADGVSHFVFARDLEAFRQTHPDIREQTTAWPPGGKGVLTAELAADWRVSKRTIDDPRQLQALYRLDNQLALNDPSQLGKLNPVWIDVRGMITTMSADSLRRRILQARQAGHNLFLFEFDSNGGMITAADTLADTIAQLGEARTVAYVHEAVNVATLPVFACDEIVMRTGARLGDIRSHQTRRNGSGTDLSDAEINLLADRLETLAKQNGHNPAIARAMVDPGITLVQAKDNDTGAVVILEESAAQAQPQRYAVQGPWHKAGDVLGLSAEEAVAVNLASAKAENDETLLTHLGLSGQAVPRQSPTWVDSLVTFLTTPFMSAVLLFVGLFMLVVELKLPGVGIPAITSLLAFLLFFWSHYLGGTATGLEIILFVVGLLCLLMELFIFPGVAVFGATGLVLMLLSIIMASHTFIWPSDTAEYRELRDTLTGVVGTMAAVAIGAVLFVKYVHRIPVLNKMVLGRDPEPFDPELVGPDKPIPVISDPSLLTLVGQVGRATTPLRPLGKARFGDILIDVDADGRYIEPGQAIEVVEVRGFKVIVRPV</sequence>
<feature type="transmembrane region" description="Helical" evidence="5">
    <location>
        <begin position="515"/>
        <end position="534"/>
    </location>
</feature>
<protein>
    <submittedName>
        <fullName evidence="9">Uncharacterized protein</fullName>
    </submittedName>
</protein>
<keyword evidence="10" id="KW-1185">Reference proteome</keyword>
<feature type="domain" description="NfeD integral membrane" evidence="7">
    <location>
        <begin position="494"/>
        <end position="618"/>
    </location>
</feature>
<proteinExistence type="predicted"/>
<dbReference type="InParanoid" id="E8R0T4"/>
<name>E8R0T4_ISOPI</name>
<dbReference type="STRING" id="575540.Isop_1696"/>
<dbReference type="Pfam" id="PF25145">
    <property type="entry name" value="NfeD1b_N"/>
    <property type="match status" value="1"/>
</dbReference>
<dbReference type="GO" id="GO:0005886">
    <property type="term" value="C:plasma membrane"/>
    <property type="evidence" value="ECO:0007669"/>
    <property type="project" value="TreeGrafter"/>
</dbReference>
<dbReference type="HOGENOM" id="CLU_024619_2_0_0"/>
<feature type="transmembrane region" description="Helical" evidence="5">
    <location>
        <begin position="601"/>
        <end position="623"/>
    </location>
</feature>
<evidence type="ECO:0000259" key="6">
    <source>
        <dbReference type="Pfam" id="PF01957"/>
    </source>
</evidence>
<dbReference type="AlphaFoldDB" id="E8R0T4"/>
<evidence type="ECO:0000256" key="2">
    <source>
        <dbReference type="ARBA" id="ARBA00022692"/>
    </source>
</evidence>
<evidence type="ECO:0000259" key="8">
    <source>
        <dbReference type="Pfam" id="PF25145"/>
    </source>
</evidence>
<feature type="domain" description="NfeD1b N-terminal" evidence="8">
    <location>
        <begin position="273"/>
        <end position="421"/>
    </location>
</feature>
<dbReference type="PANTHER" id="PTHR33507">
    <property type="entry name" value="INNER MEMBRANE PROTEIN YBBJ"/>
    <property type="match status" value="1"/>
</dbReference>
<feature type="transmembrane region" description="Helical" evidence="5">
    <location>
        <begin position="540"/>
        <end position="560"/>
    </location>
</feature>
<dbReference type="Pfam" id="PF01957">
    <property type="entry name" value="NfeD"/>
    <property type="match status" value="1"/>
</dbReference>
<evidence type="ECO:0000313" key="9">
    <source>
        <dbReference type="EMBL" id="ADV62280.1"/>
    </source>
</evidence>
<dbReference type="InterPro" id="IPR056738">
    <property type="entry name" value="NfeD1b_N"/>
</dbReference>
<feature type="domain" description="NfeD-like C-terminal" evidence="6">
    <location>
        <begin position="663"/>
        <end position="716"/>
    </location>
</feature>
<dbReference type="SUPFAM" id="SSF52096">
    <property type="entry name" value="ClpP/crotonase"/>
    <property type="match status" value="1"/>
</dbReference>
<accession>E8R0T4</accession>
<dbReference type="Gene3D" id="3.90.226.10">
    <property type="entry name" value="2-enoyl-CoA Hydratase, Chain A, domain 1"/>
    <property type="match status" value="1"/>
</dbReference>
<keyword evidence="2 5" id="KW-0812">Transmembrane</keyword>
<keyword evidence="4 5" id="KW-0472">Membrane</keyword>
<dbReference type="InterPro" id="IPR056739">
    <property type="entry name" value="NfeD_membrane"/>
</dbReference>
<dbReference type="PANTHER" id="PTHR33507:SF3">
    <property type="entry name" value="INNER MEMBRANE PROTEIN YBBJ"/>
    <property type="match status" value="1"/>
</dbReference>
<dbReference type="InterPro" id="IPR029045">
    <property type="entry name" value="ClpP/crotonase-like_dom_sf"/>
</dbReference>
<keyword evidence="3 5" id="KW-1133">Transmembrane helix</keyword>
<evidence type="ECO:0000313" key="10">
    <source>
        <dbReference type="Proteomes" id="UP000008631"/>
    </source>
</evidence>
<dbReference type="InterPro" id="IPR052165">
    <property type="entry name" value="Membrane_assoc_protease"/>
</dbReference>
<dbReference type="InterPro" id="IPR002810">
    <property type="entry name" value="NfeD-like_C"/>
</dbReference>
<gene>
    <name evidence="9" type="ordered locus">Isop_1696</name>
</gene>